<gene>
    <name evidence="2" type="ORF">Voc01_072160</name>
</gene>
<dbReference type="RefSeq" id="WP_203932149.1">
    <property type="nucleotide sequence ID" value="NZ_BOPH01000098.1"/>
</dbReference>
<name>A0A8J3ZY70_9ACTN</name>
<accession>A0A8J3ZY70</accession>
<keyword evidence="1" id="KW-0472">Membrane</keyword>
<dbReference type="Proteomes" id="UP000635606">
    <property type="component" value="Unassembled WGS sequence"/>
</dbReference>
<keyword evidence="1" id="KW-1133">Transmembrane helix</keyword>
<proteinExistence type="predicted"/>
<dbReference type="InterPro" id="IPR015943">
    <property type="entry name" value="WD40/YVTN_repeat-like_dom_sf"/>
</dbReference>
<evidence type="ECO:0000313" key="3">
    <source>
        <dbReference type="Proteomes" id="UP000635606"/>
    </source>
</evidence>
<protein>
    <submittedName>
        <fullName evidence="2">Uncharacterized protein</fullName>
    </submittedName>
</protein>
<comment type="caution">
    <text evidence="2">The sequence shown here is derived from an EMBL/GenBank/DDBJ whole genome shotgun (WGS) entry which is preliminary data.</text>
</comment>
<dbReference type="SUPFAM" id="SSF82171">
    <property type="entry name" value="DPP6 N-terminal domain-like"/>
    <property type="match status" value="1"/>
</dbReference>
<dbReference type="AlphaFoldDB" id="A0A8J3ZY70"/>
<dbReference type="EMBL" id="BOPH01000098">
    <property type="protein sequence ID" value="GIJ72299.1"/>
    <property type="molecule type" value="Genomic_DNA"/>
</dbReference>
<evidence type="ECO:0000256" key="1">
    <source>
        <dbReference type="SAM" id="Phobius"/>
    </source>
</evidence>
<evidence type="ECO:0000313" key="2">
    <source>
        <dbReference type="EMBL" id="GIJ72299.1"/>
    </source>
</evidence>
<keyword evidence="3" id="KW-1185">Reference proteome</keyword>
<sequence>MTPYDTDEIPDIPADLADAVRHAAAAVPAGRHSIGEVHRRRRLHQRRRTAAVAGVATVAVAAGAAGVPALFRASGPGPVAATPTAPASAPAAAGPAQRLLLGNPYLSIEGPGGGAGITGPSGILEVDPGGSIVAHPVTGVDSADQVVALPDGRLVVLGPRNLKPGVARNDGVDVTDLEFRLVFGGYNANVRVRGEQLRLVGATAEGAYLLRNMQRLVFHEFATGAERPLTAATATMMASGLPVNRWDEQVQNGRLVFRTVGDTPTVRVVDVSTGAEVVHPLRFDGVPADGYHVEELRLSPDGRTLALVISEFGAGSARYRLVTVDVATGRTAGPSDVATIDPASKSTGVLGLAFTDNRTVRVATVAFPAGATRMYQLSELLKVSTFTV</sequence>
<reference evidence="2" key="1">
    <citation type="submission" date="2021-01" db="EMBL/GenBank/DDBJ databases">
        <title>Whole genome shotgun sequence of Virgisporangium ochraceum NBRC 16418.</title>
        <authorList>
            <person name="Komaki H."/>
            <person name="Tamura T."/>
        </authorList>
    </citation>
    <scope>NUCLEOTIDE SEQUENCE</scope>
    <source>
        <strain evidence="2">NBRC 16418</strain>
    </source>
</reference>
<dbReference type="Gene3D" id="2.130.10.10">
    <property type="entry name" value="YVTN repeat-like/Quinoprotein amine dehydrogenase"/>
    <property type="match status" value="1"/>
</dbReference>
<feature type="transmembrane region" description="Helical" evidence="1">
    <location>
        <begin position="49"/>
        <end position="71"/>
    </location>
</feature>
<keyword evidence="1" id="KW-0812">Transmembrane</keyword>
<organism evidence="2 3">
    <name type="scientific">Virgisporangium ochraceum</name>
    <dbReference type="NCBI Taxonomy" id="65505"/>
    <lineage>
        <taxon>Bacteria</taxon>
        <taxon>Bacillati</taxon>
        <taxon>Actinomycetota</taxon>
        <taxon>Actinomycetes</taxon>
        <taxon>Micromonosporales</taxon>
        <taxon>Micromonosporaceae</taxon>
        <taxon>Virgisporangium</taxon>
    </lineage>
</organism>